<proteinExistence type="predicted"/>
<comment type="caution">
    <text evidence="1">The sequence shown here is derived from an EMBL/GenBank/DDBJ whole genome shotgun (WGS) entry which is preliminary data.</text>
</comment>
<name>A0AAV8ZI90_9CUCU</name>
<protein>
    <submittedName>
        <fullName evidence="1">Uncharacterized protein</fullName>
    </submittedName>
</protein>
<gene>
    <name evidence="1" type="ORF">NQ314_005133</name>
</gene>
<evidence type="ECO:0000313" key="2">
    <source>
        <dbReference type="Proteomes" id="UP001162156"/>
    </source>
</evidence>
<accession>A0AAV8ZI90</accession>
<evidence type="ECO:0000313" key="1">
    <source>
        <dbReference type="EMBL" id="KAJ8964097.1"/>
    </source>
</evidence>
<reference evidence="1" key="1">
    <citation type="journal article" date="2023" name="Insect Mol. Biol.">
        <title>Genome sequencing provides insights into the evolution of gene families encoding plant cell wall-degrading enzymes in longhorned beetles.</title>
        <authorList>
            <person name="Shin N.R."/>
            <person name="Okamura Y."/>
            <person name="Kirsch R."/>
            <person name="Pauchet Y."/>
        </authorList>
    </citation>
    <scope>NUCLEOTIDE SEQUENCE</scope>
    <source>
        <strain evidence="1">RBIC_L_NR</strain>
    </source>
</reference>
<dbReference type="AlphaFoldDB" id="A0AAV8ZI90"/>
<keyword evidence="2" id="KW-1185">Reference proteome</keyword>
<dbReference type="Proteomes" id="UP001162156">
    <property type="component" value="Unassembled WGS sequence"/>
</dbReference>
<organism evidence="1 2">
    <name type="scientific">Rhamnusium bicolor</name>
    <dbReference type="NCBI Taxonomy" id="1586634"/>
    <lineage>
        <taxon>Eukaryota</taxon>
        <taxon>Metazoa</taxon>
        <taxon>Ecdysozoa</taxon>
        <taxon>Arthropoda</taxon>
        <taxon>Hexapoda</taxon>
        <taxon>Insecta</taxon>
        <taxon>Pterygota</taxon>
        <taxon>Neoptera</taxon>
        <taxon>Endopterygota</taxon>
        <taxon>Coleoptera</taxon>
        <taxon>Polyphaga</taxon>
        <taxon>Cucujiformia</taxon>
        <taxon>Chrysomeloidea</taxon>
        <taxon>Cerambycidae</taxon>
        <taxon>Lepturinae</taxon>
        <taxon>Rhagiini</taxon>
        <taxon>Rhamnusium</taxon>
    </lineage>
</organism>
<sequence>MKPAIGVVAKVMQDEIFLVYVDTGCGVVQGYNNSVTEILGIVNIRLRVDLAEANVKALVVEDSIQTIPVLIGQEFINKNKILVVRKNDVRILEDNNDVLPGIDAIPTRRIIVMAANDIEVSPQHVGYVPAMNNQ</sequence>
<dbReference type="EMBL" id="JANEYF010001444">
    <property type="protein sequence ID" value="KAJ8964097.1"/>
    <property type="molecule type" value="Genomic_DNA"/>
</dbReference>